<sequence length="339" mass="36883">MSDVTQNQPSGPQHWDVKPAFDWKTVLAAVAAFALLSVSAHRMELHRLSSQLGEFLQASVGLKESSQVGRGIGSVAQQMYPLAIAERTPVSLIDHFDPDDLPLFSHLETDTIEESALDAETMQMTTRLVEKTYLVEPVGYLTFTLGKMLETVEMAVWASLFAVLISLPLAWVAARNFTPHPALYGLSRSFVSFLRAVPELISALFLVLAFGFGPIAGILALALHSVGFLAKFFAEDIEAADKAPQDAIRATGAGDLAVLRLAVLPQVLPSYTALTFYILDRNIRMGTVIGLVGAGGIGQELKGRYDMFQYDHVATILLIIFLSVLALDALAAKLRRKLI</sequence>
<dbReference type="GO" id="GO:0015416">
    <property type="term" value="F:ABC-type phosphonate transporter activity"/>
    <property type="evidence" value="ECO:0007669"/>
    <property type="project" value="InterPro"/>
</dbReference>
<evidence type="ECO:0000256" key="1">
    <source>
        <dbReference type="ARBA" id="ARBA00004651"/>
    </source>
</evidence>
<gene>
    <name evidence="9" type="ORF">HJA_13545</name>
</gene>
<evidence type="ECO:0000259" key="8">
    <source>
        <dbReference type="PROSITE" id="PS50928"/>
    </source>
</evidence>
<feature type="transmembrane region" description="Helical" evidence="7">
    <location>
        <begin position="20"/>
        <end position="40"/>
    </location>
</feature>
<dbReference type="PATRIC" id="fig|1280952.3.peg.2710"/>
<feature type="transmembrane region" description="Helical" evidence="7">
    <location>
        <begin position="258"/>
        <end position="279"/>
    </location>
</feature>
<dbReference type="AlphaFoldDB" id="A0A059F9D7"/>
<evidence type="ECO:0000256" key="3">
    <source>
        <dbReference type="ARBA" id="ARBA00022475"/>
    </source>
</evidence>
<dbReference type="CDD" id="cd06261">
    <property type="entry name" value="TM_PBP2"/>
    <property type="match status" value="1"/>
</dbReference>
<reference evidence="9 10" key="1">
    <citation type="journal article" date="2014" name="Antonie Van Leeuwenhoek">
        <title>Hyphomonas beringensis sp. nov. and Hyphomonas chukchiensis sp. nov., isolated from surface seawater of the Bering Sea and Chukchi Sea.</title>
        <authorList>
            <person name="Li C."/>
            <person name="Lai Q."/>
            <person name="Li G."/>
            <person name="Dong C."/>
            <person name="Wang J."/>
            <person name="Liao Y."/>
            <person name="Shao Z."/>
        </authorList>
    </citation>
    <scope>NUCLEOTIDE SEQUENCE [LARGE SCALE GENOMIC DNA]</scope>
    <source>
        <strain evidence="9 10">VP2</strain>
    </source>
</reference>
<evidence type="ECO:0000256" key="5">
    <source>
        <dbReference type="ARBA" id="ARBA00022989"/>
    </source>
</evidence>
<proteinExistence type="inferred from homology"/>
<feature type="transmembrane region" description="Helical" evidence="7">
    <location>
        <begin position="154"/>
        <end position="174"/>
    </location>
</feature>
<dbReference type="Pfam" id="PF00528">
    <property type="entry name" value="BPD_transp_1"/>
    <property type="match status" value="1"/>
</dbReference>
<dbReference type="PANTHER" id="PTHR30043:SF1">
    <property type="entry name" value="ABC TRANSPORT SYSTEM PERMEASE PROTEIN P69"/>
    <property type="match status" value="1"/>
</dbReference>
<comment type="similarity">
    <text evidence="7">Belongs to the binding-protein-dependent transport system permease family.</text>
</comment>
<feature type="transmembrane region" description="Helical" evidence="7">
    <location>
        <begin position="313"/>
        <end position="332"/>
    </location>
</feature>
<dbReference type="NCBIfam" id="TIGR01097">
    <property type="entry name" value="PhnE"/>
    <property type="match status" value="1"/>
</dbReference>
<name>A0A059F9D7_9PROT</name>
<dbReference type="InterPro" id="IPR035906">
    <property type="entry name" value="MetI-like_sf"/>
</dbReference>
<keyword evidence="6 7" id="KW-0472">Membrane</keyword>
<dbReference type="InterPro" id="IPR005769">
    <property type="entry name" value="PhnE/PtxC"/>
</dbReference>
<keyword evidence="10" id="KW-1185">Reference proteome</keyword>
<organism evidence="9 10">
    <name type="scientific">Hyphomonas jannaschiana VP2</name>
    <dbReference type="NCBI Taxonomy" id="1280952"/>
    <lineage>
        <taxon>Bacteria</taxon>
        <taxon>Pseudomonadati</taxon>
        <taxon>Pseudomonadota</taxon>
        <taxon>Alphaproteobacteria</taxon>
        <taxon>Hyphomonadales</taxon>
        <taxon>Hyphomonadaceae</taxon>
        <taxon>Hyphomonas</taxon>
    </lineage>
</organism>
<protein>
    <submittedName>
        <fullName evidence="9">Phosphonate ABC transporter inner membrane subunit</fullName>
    </submittedName>
</protein>
<keyword evidence="4 7" id="KW-0812">Transmembrane</keyword>
<evidence type="ECO:0000256" key="4">
    <source>
        <dbReference type="ARBA" id="ARBA00022692"/>
    </source>
</evidence>
<dbReference type="GO" id="GO:0005886">
    <property type="term" value="C:plasma membrane"/>
    <property type="evidence" value="ECO:0007669"/>
    <property type="project" value="UniProtKB-SubCell"/>
</dbReference>
<comment type="subcellular location">
    <subcellularLocation>
        <location evidence="1 7">Cell membrane</location>
        <topology evidence="1 7">Multi-pass membrane protein</topology>
    </subcellularLocation>
</comment>
<dbReference type="PROSITE" id="PS50928">
    <property type="entry name" value="ABC_TM1"/>
    <property type="match status" value="1"/>
</dbReference>
<evidence type="ECO:0000256" key="6">
    <source>
        <dbReference type="ARBA" id="ARBA00023136"/>
    </source>
</evidence>
<dbReference type="eggNOG" id="COG3639">
    <property type="taxonomic scope" value="Bacteria"/>
</dbReference>
<feature type="transmembrane region" description="Helical" evidence="7">
    <location>
        <begin position="200"/>
        <end position="223"/>
    </location>
</feature>
<feature type="domain" description="ABC transmembrane type-1" evidence="8">
    <location>
        <begin position="148"/>
        <end position="331"/>
    </location>
</feature>
<dbReference type="OrthoDB" id="9808005at2"/>
<dbReference type="Gene3D" id="1.10.3720.10">
    <property type="entry name" value="MetI-like"/>
    <property type="match status" value="1"/>
</dbReference>
<keyword evidence="5 7" id="KW-1133">Transmembrane helix</keyword>
<evidence type="ECO:0000313" key="9">
    <source>
        <dbReference type="EMBL" id="KCZ87229.1"/>
    </source>
</evidence>
<dbReference type="Proteomes" id="UP000024816">
    <property type="component" value="Unassembled WGS sequence"/>
</dbReference>
<dbReference type="PANTHER" id="PTHR30043">
    <property type="entry name" value="PHOSPHONATES TRANSPORT SYSTEM PERMEASE PROTEIN"/>
    <property type="match status" value="1"/>
</dbReference>
<dbReference type="InterPro" id="IPR000515">
    <property type="entry name" value="MetI-like"/>
</dbReference>
<keyword evidence="2 7" id="KW-0813">Transport</keyword>
<dbReference type="STRING" id="1280952.HJA_13545"/>
<accession>A0A059F9D7</accession>
<comment type="caution">
    <text evidence="9">The sequence shown here is derived from an EMBL/GenBank/DDBJ whole genome shotgun (WGS) entry which is preliminary data.</text>
</comment>
<dbReference type="SUPFAM" id="SSF161098">
    <property type="entry name" value="MetI-like"/>
    <property type="match status" value="1"/>
</dbReference>
<evidence type="ECO:0000256" key="2">
    <source>
        <dbReference type="ARBA" id="ARBA00022448"/>
    </source>
</evidence>
<evidence type="ECO:0000313" key="10">
    <source>
        <dbReference type="Proteomes" id="UP000024816"/>
    </source>
</evidence>
<evidence type="ECO:0000256" key="7">
    <source>
        <dbReference type="RuleBase" id="RU363032"/>
    </source>
</evidence>
<dbReference type="EMBL" id="ARYJ01000009">
    <property type="protein sequence ID" value="KCZ87229.1"/>
    <property type="molecule type" value="Genomic_DNA"/>
</dbReference>
<keyword evidence="3" id="KW-1003">Cell membrane</keyword>
<dbReference type="RefSeq" id="WP_051597705.1">
    <property type="nucleotide sequence ID" value="NZ_ARYJ01000009.1"/>
</dbReference>